<protein>
    <recommendedName>
        <fullName evidence="1">RNA helicase</fullName>
        <ecNumber evidence="1">3.6.4.13</ecNumber>
    </recommendedName>
</protein>
<evidence type="ECO:0000256" key="10">
    <source>
        <dbReference type="ARBA" id="ARBA00047984"/>
    </source>
</evidence>
<dbReference type="EMBL" id="CAJNOQ010000798">
    <property type="protein sequence ID" value="CAF0839743.1"/>
    <property type="molecule type" value="Genomic_DNA"/>
</dbReference>
<dbReference type="EMBL" id="CAJOBA010000468">
    <property type="protein sequence ID" value="CAF3534563.1"/>
    <property type="molecule type" value="Genomic_DNA"/>
</dbReference>
<dbReference type="InterPro" id="IPR027417">
    <property type="entry name" value="P-loop_NTPase"/>
</dbReference>
<dbReference type="Gene3D" id="3.40.50.300">
    <property type="entry name" value="P-loop containing nucleotide triphosphate hydrolases"/>
    <property type="match status" value="2"/>
</dbReference>
<feature type="short sequence motif" description="Q motif" evidence="11">
    <location>
        <begin position="16"/>
        <end position="44"/>
    </location>
</feature>
<keyword evidence="8" id="KW-0648">Protein biosynthesis</keyword>
<dbReference type="GO" id="GO:0016787">
    <property type="term" value="F:hydrolase activity"/>
    <property type="evidence" value="ECO:0007669"/>
    <property type="project" value="UniProtKB-KW"/>
</dbReference>
<evidence type="ECO:0000259" key="15">
    <source>
        <dbReference type="PROSITE" id="PS51195"/>
    </source>
</evidence>
<evidence type="ECO:0000256" key="11">
    <source>
        <dbReference type="PROSITE-ProRule" id="PRU00552"/>
    </source>
</evidence>
<dbReference type="AlphaFoldDB" id="A0A813VMQ5"/>
<dbReference type="SMART" id="SM00487">
    <property type="entry name" value="DEXDc"/>
    <property type="match status" value="1"/>
</dbReference>
<dbReference type="FunFam" id="3.40.50.300:FF:000089">
    <property type="entry name" value="Eukaryotic initiation factor 4A-II"/>
    <property type="match status" value="1"/>
</dbReference>
<dbReference type="InterPro" id="IPR000629">
    <property type="entry name" value="RNA-helicase_DEAD-box_CS"/>
</dbReference>
<keyword evidence="5 12" id="KW-0347">Helicase</keyword>
<evidence type="ECO:0000256" key="9">
    <source>
        <dbReference type="ARBA" id="ARBA00024352"/>
    </source>
</evidence>
<evidence type="ECO:0000256" key="5">
    <source>
        <dbReference type="ARBA" id="ARBA00022806"/>
    </source>
</evidence>
<evidence type="ECO:0000256" key="12">
    <source>
        <dbReference type="RuleBase" id="RU000492"/>
    </source>
</evidence>
<keyword evidence="20" id="KW-1185">Reference proteome</keyword>
<keyword evidence="7" id="KW-0694">RNA-binding</keyword>
<keyword evidence="3 12" id="KW-0547">Nucleotide-binding</keyword>
<reference evidence="17" key="1">
    <citation type="submission" date="2021-02" db="EMBL/GenBank/DDBJ databases">
        <authorList>
            <person name="Nowell W R."/>
        </authorList>
    </citation>
    <scope>NUCLEOTIDE SEQUENCE</scope>
</reference>
<evidence type="ECO:0000256" key="2">
    <source>
        <dbReference type="ARBA" id="ARBA00022540"/>
    </source>
</evidence>
<comment type="similarity">
    <text evidence="9">Belongs to the DEAD box helicase family. eIF4A subfamily.</text>
</comment>
<accession>A0A813VMQ5</accession>
<dbReference type="OrthoDB" id="10265785at2759"/>
<gene>
    <name evidence="17" type="ORF">GPM918_LOCUS5500</name>
    <name evidence="16" type="ORF">OVA965_LOCUS2252</name>
    <name evidence="19" type="ORF">SRO942_LOCUS5500</name>
    <name evidence="18" type="ORF">TMI583_LOCUS2252</name>
</gene>
<sequence>MEPDGVIESNWTEVVEQFDGMNLREPLLRGIYGYGFERPSAIQQRAIKPCILGRDVIAQAQSGTGKTATFAISILQQLDLDFKECQALILAPTRELAQQIQKVVLALGDYMNATCHACIGGTNVRDDIKRLEQGVQIVVGTPGRVYDMLNRQALRNKNIKMFVLDEADEMLSRGFKEQIYDVFTTMPQSIQVILLSATMPSDVLDVTTKFMNDPIKILVKKEELTLEGIRQFYVTVEREDWKLDTLCDLYETVTITQAVIFCNTRRKVDWLTEKMRARDFTVSAMHGDMDQKERDVIMKEFRTGSSRVLITTDLLARGIDVQQVSLVINYDLPNNRENYIHRIGRGGRFGRKGVAINFVTDDDRRTLRDIEQFYNTQVEEMPMNVADLV</sequence>
<evidence type="ECO:0000259" key="14">
    <source>
        <dbReference type="PROSITE" id="PS51194"/>
    </source>
</evidence>
<dbReference type="Proteomes" id="UP000681722">
    <property type="component" value="Unassembled WGS sequence"/>
</dbReference>
<evidence type="ECO:0000256" key="1">
    <source>
        <dbReference type="ARBA" id="ARBA00012552"/>
    </source>
</evidence>
<evidence type="ECO:0000256" key="7">
    <source>
        <dbReference type="ARBA" id="ARBA00022884"/>
    </source>
</evidence>
<evidence type="ECO:0000256" key="8">
    <source>
        <dbReference type="ARBA" id="ARBA00022917"/>
    </source>
</evidence>
<organism evidence="17 20">
    <name type="scientific">Didymodactylos carnosus</name>
    <dbReference type="NCBI Taxonomy" id="1234261"/>
    <lineage>
        <taxon>Eukaryota</taxon>
        <taxon>Metazoa</taxon>
        <taxon>Spiralia</taxon>
        <taxon>Gnathifera</taxon>
        <taxon>Rotifera</taxon>
        <taxon>Eurotatoria</taxon>
        <taxon>Bdelloidea</taxon>
        <taxon>Philodinida</taxon>
        <taxon>Philodinidae</taxon>
        <taxon>Didymodactylos</taxon>
    </lineage>
</organism>
<comment type="caution">
    <text evidence="17">The sequence shown here is derived from an EMBL/GenBank/DDBJ whole genome shotgun (WGS) entry which is preliminary data.</text>
</comment>
<comment type="catalytic activity">
    <reaction evidence="10">
        <text>ATP + H2O = ADP + phosphate + H(+)</text>
        <dbReference type="Rhea" id="RHEA:13065"/>
        <dbReference type="ChEBI" id="CHEBI:15377"/>
        <dbReference type="ChEBI" id="CHEBI:15378"/>
        <dbReference type="ChEBI" id="CHEBI:30616"/>
        <dbReference type="ChEBI" id="CHEBI:43474"/>
        <dbReference type="ChEBI" id="CHEBI:456216"/>
        <dbReference type="EC" id="3.6.4.13"/>
    </reaction>
</comment>
<dbReference type="PROSITE" id="PS51195">
    <property type="entry name" value="Q_MOTIF"/>
    <property type="match status" value="1"/>
</dbReference>
<evidence type="ECO:0000259" key="13">
    <source>
        <dbReference type="PROSITE" id="PS51192"/>
    </source>
</evidence>
<dbReference type="EMBL" id="CAJOBC010000798">
    <property type="protein sequence ID" value="CAF3627089.1"/>
    <property type="molecule type" value="Genomic_DNA"/>
</dbReference>
<dbReference type="InterPro" id="IPR044728">
    <property type="entry name" value="EIF4A_DEADc"/>
</dbReference>
<dbReference type="Proteomes" id="UP000663829">
    <property type="component" value="Unassembled WGS sequence"/>
</dbReference>
<dbReference type="PANTHER" id="PTHR47958">
    <property type="entry name" value="ATP-DEPENDENT RNA HELICASE DBP3"/>
    <property type="match status" value="1"/>
</dbReference>
<dbReference type="Proteomes" id="UP000677228">
    <property type="component" value="Unassembled WGS sequence"/>
</dbReference>
<evidence type="ECO:0000256" key="6">
    <source>
        <dbReference type="ARBA" id="ARBA00022840"/>
    </source>
</evidence>
<evidence type="ECO:0000256" key="4">
    <source>
        <dbReference type="ARBA" id="ARBA00022801"/>
    </source>
</evidence>
<dbReference type="PROSITE" id="PS51192">
    <property type="entry name" value="HELICASE_ATP_BIND_1"/>
    <property type="match status" value="1"/>
</dbReference>
<dbReference type="GO" id="GO:0003723">
    <property type="term" value="F:RNA binding"/>
    <property type="evidence" value="ECO:0007669"/>
    <property type="project" value="UniProtKB-KW"/>
</dbReference>
<dbReference type="InterPro" id="IPR014014">
    <property type="entry name" value="RNA_helicase_DEAD_Q_motif"/>
</dbReference>
<dbReference type="EC" id="3.6.4.13" evidence="1"/>
<keyword evidence="2" id="KW-0396">Initiation factor</keyword>
<evidence type="ECO:0000256" key="3">
    <source>
        <dbReference type="ARBA" id="ARBA00022741"/>
    </source>
</evidence>
<name>A0A813VMQ5_9BILA</name>
<dbReference type="Pfam" id="PF00271">
    <property type="entry name" value="Helicase_C"/>
    <property type="match status" value="1"/>
</dbReference>
<dbReference type="GO" id="GO:0005524">
    <property type="term" value="F:ATP binding"/>
    <property type="evidence" value="ECO:0007669"/>
    <property type="project" value="UniProtKB-KW"/>
</dbReference>
<dbReference type="EMBL" id="CAJNOK010000468">
    <property type="protein sequence ID" value="CAF0755362.1"/>
    <property type="molecule type" value="Genomic_DNA"/>
</dbReference>
<dbReference type="CDD" id="cd18046">
    <property type="entry name" value="DEADc_EIF4AII_EIF4AI_DDX2"/>
    <property type="match status" value="1"/>
</dbReference>
<dbReference type="SUPFAM" id="SSF52540">
    <property type="entry name" value="P-loop containing nucleoside triphosphate hydrolases"/>
    <property type="match status" value="2"/>
</dbReference>
<dbReference type="InterPro" id="IPR011545">
    <property type="entry name" value="DEAD/DEAH_box_helicase_dom"/>
</dbReference>
<keyword evidence="6 12" id="KW-0067">ATP-binding</keyword>
<dbReference type="CDD" id="cd18787">
    <property type="entry name" value="SF2_C_DEAD"/>
    <property type="match status" value="1"/>
</dbReference>
<proteinExistence type="inferred from homology"/>
<dbReference type="FunFam" id="3.40.50.300:FF:000031">
    <property type="entry name" value="Eukaryotic initiation factor 4A-III"/>
    <property type="match status" value="1"/>
</dbReference>
<dbReference type="PROSITE" id="PS00039">
    <property type="entry name" value="DEAD_ATP_HELICASE"/>
    <property type="match status" value="1"/>
</dbReference>
<dbReference type="Pfam" id="PF00270">
    <property type="entry name" value="DEAD"/>
    <property type="match status" value="1"/>
</dbReference>
<dbReference type="InterPro" id="IPR001650">
    <property type="entry name" value="Helicase_C-like"/>
</dbReference>
<evidence type="ECO:0000313" key="17">
    <source>
        <dbReference type="EMBL" id="CAF0839743.1"/>
    </source>
</evidence>
<evidence type="ECO:0000313" key="20">
    <source>
        <dbReference type="Proteomes" id="UP000663829"/>
    </source>
</evidence>
<dbReference type="PROSITE" id="PS51194">
    <property type="entry name" value="HELICASE_CTER"/>
    <property type="match status" value="1"/>
</dbReference>
<dbReference type="InterPro" id="IPR014001">
    <property type="entry name" value="Helicase_ATP-bd"/>
</dbReference>
<dbReference type="GO" id="GO:0003724">
    <property type="term" value="F:RNA helicase activity"/>
    <property type="evidence" value="ECO:0007669"/>
    <property type="project" value="UniProtKB-EC"/>
</dbReference>
<feature type="domain" description="Helicase C-terminal" evidence="14">
    <location>
        <begin position="228"/>
        <end position="389"/>
    </location>
</feature>
<feature type="domain" description="DEAD-box RNA helicase Q" evidence="15">
    <location>
        <begin position="16"/>
        <end position="44"/>
    </location>
</feature>
<evidence type="ECO:0000313" key="16">
    <source>
        <dbReference type="EMBL" id="CAF0755362.1"/>
    </source>
</evidence>
<keyword evidence="4 12" id="KW-0378">Hydrolase</keyword>
<dbReference type="GO" id="GO:0003743">
    <property type="term" value="F:translation initiation factor activity"/>
    <property type="evidence" value="ECO:0007669"/>
    <property type="project" value="UniProtKB-KW"/>
</dbReference>
<dbReference type="SMART" id="SM00490">
    <property type="entry name" value="HELICc"/>
    <property type="match status" value="1"/>
</dbReference>
<feature type="domain" description="Helicase ATP-binding" evidence="13">
    <location>
        <begin position="47"/>
        <end position="217"/>
    </location>
</feature>
<evidence type="ECO:0000313" key="19">
    <source>
        <dbReference type="EMBL" id="CAF3627089.1"/>
    </source>
</evidence>
<dbReference type="Proteomes" id="UP000682733">
    <property type="component" value="Unassembled WGS sequence"/>
</dbReference>
<evidence type="ECO:0000313" key="18">
    <source>
        <dbReference type="EMBL" id="CAF3534563.1"/>
    </source>
</evidence>